<dbReference type="Proteomes" id="UP000232133">
    <property type="component" value="Chromosome"/>
</dbReference>
<keyword evidence="2 3" id="KW-0802">TPR repeat</keyword>
<feature type="transmembrane region" description="Helical" evidence="4">
    <location>
        <begin position="73"/>
        <end position="93"/>
    </location>
</feature>
<evidence type="ECO:0000313" key="6">
    <source>
        <dbReference type="Proteomes" id="UP000232133"/>
    </source>
</evidence>
<feature type="repeat" description="TPR" evidence="3">
    <location>
        <begin position="136"/>
        <end position="169"/>
    </location>
</feature>
<name>A0A2H4U7N5_METSM</name>
<dbReference type="InterPro" id="IPR013105">
    <property type="entry name" value="TPR_2"/>
</dbReference>
<dbReference type="SMART" id="SM00028">
    <property type="entry name" value="TPR"/>
    <property type="match status" value="4"/>
</dbReference>
<keyword evidence="4" id="KW-1133">Transmembrane helix</keyword>
<evidence type="ECO:0000256" key="1">
    <source>
        <dbReference type="ARBA" id="ARBA00022737"/>
    </source>
</evidence>
<dbReference type="Pfam" id="PF13181">
    <property type="entry name" value="TPR_8"/>
    <property type="match status" value="1"/>
</dbReference>
<dbReference type="EMBL" id="CP017803">
    <property type="protein sequence ID" value="ATZ60132.1"/>
    <property type="molecule type" value="Genomic_DNA"/>
</dbReference>
<dbReference type="InterPro" id="IPR051685">
    <property type="entry name" value="Ycf3/AcsC/BcsC/TPR_MFPF"/>
</dbReference>
<feature type="transmembrane region" description="Helical" evidence="4">
    <location>
        <begin position="22"/>
        <end position="41"/>
    </location>
</feature>
<keyword evidence="4" id="KW-0472">Membrane</keyword>
<evidence type="ECO:0000256" key="4">
    <source>
        <dbReference type="SAM" id="Phobius"/>
    </source>
</evidence>
<dbReference type="InterPro" id="IPR019734">
    <property type="entry name" value="TPR_rpt"/>
</dbReference>
<organism evidence="5 6">
    <name type="scientific">Methanobrevibacter smithii</name>
    <dbReference type="NCBI Taxonomy" id="2173"/>
    <lineage>
        <taxon>Archaea</taxon>
        <taxon>Methanobacteriati</taxon>
        <taxon>Methanobacteriota</taxon>
        <taxon>Methanomada group</taxon>
        <taxon>Methanobacteria</taxon>
        <taxon>Methanobacteriales</taxon>
        <taxon>Methanobacteriaceae</taxon>
        <taxon>Methanobrevibacter</taxon>
    </lineage>
</organism>
<dbReference type="Pfam" id="PF00515">
    <property type="entry name" value="TPR_1"/>
    <property type="match status" value="1"/>
</dbReference>
<feature type="repeat" description="TPR" evidence="3">
    <location>
        <begin position="204"/>
        <end position="237"/>
    </location>
</feature>
<feature type="transmembrane region" description="Helical" evidence="4">
    <location>
        <begin position="48"/>
        <end position="67"/>
    </location>
</feature>
<dbReference type="Gene3D" id="1.25.40.10">
    <property type="entry name" value="Tetratricopeptide repeat domain"/>
    <property type="match status" value="2"/>
</dbReference>
<evidence type="ECO:0000313" key="5">
    <source>
        <dbReference type="EMBL" id="ATZ60132.1"/>
    </source>
</evidence>
<keyword evidence="5" id="KW-0808">Transferase</keyword>
<keyword evidence="4" id="KW-0812">Transmembrane</keyword>
<feature type="repeat" description="TPR" evidence="3">
    <location>
        <begin position="170"/>
        <end position="203"/>
    </location>
</feature>
<evidence type="ECO:0000256" key="3">
    <source>
        <dbReference type="PROSITE-ProRule" id="PRU00339"/>
    </source>
</evidence>
<dbReference type="InterPro" id="IPR011990">
    <property type="entry name" value="TPR-like_helical_dom_sf"/>
</dbReference>
<dbReference type="GeneID" id="35119059"/>
<evidence type="ECO:0000256" key="2">
    <source>
        <dbReference type="ARBA" id="ARBA00022803"/>
    </source>
</evidence>
<reference evidence="5 6" key="1">
    <citation type="submission" date="2016-10" db="EMBL/GenBank/DDBJ databases">
        <authorList>
            <person name="Varghese N."/>
        </authorList>
    </citation>
    <scope>NUCLEOTIDE SEQUENCE [LARGE SCALE GENOMIC DNA]</scope>
    <source>
        <strain evidence="5 6">KB11</strain>
    </source>
</reference>
<dbReference type="RefSeq" id="WP_100815647.1">
    <property type="nucleotide sequence ID" value="NZ_CP017803.1"/>
</dbReference>
<dbReference type="PROSITE" id="PS50005">
    <property type="entry name" value="TPR"/>
    <property type="match status" value="3"/>
</dbReference>
<sequence length="248" mass="28858">MKINELAAVIFSMFIVKFLYDTPIDAVFILPIFFIGFYLLFKLSPTHDYSSLFSTSLFVLILAFFFFSRPTFTIGILILMVVFLFYNYPIFLFKKGFKCYTENDFKGALRYYDKALAFYKKVKPISINVLNEPIYMLLFFNKGEALFTIGNYEGALNYFNKALNIHNDNGDVWNNKGLTLEMLNRDDEAIMAYDNAINYDSDNDLYYCNKGTVLKKLNRNDESLDCFNKALKINPENKNALKAKKELN</sequence>
<dbReference type="AlphaFoldDB" id="A0A2H4U7N5"/>
<gene>
    <name evidence="5" type="ORF">BK798_06735</name>
</gene>
<keyword evidence="1" id="KW-0677">Repeat</keyword>
<protein>
    <submittedName>
        <fullName evidence="5">Acetylglucosamine transferase</fullName>
    </submittedName>
</protein>
<dbReference type="SUPFAM" id="SSF48452">
    <property type="entry name" value="TPR-like"/>
    <property type="match status" value="1"/>
</dbReference>
<dbReference type="PANTHER" id="PTHR44943:SF8">
    <property type="entry name" value="TPR REPEAT-CONTAINING PROTEIN MJ0263"/>
    <property type="match status" value="1"/>
</dbReference>
<accession>A0A2H4U7N5</accession>
<dbReference type="PANTHER" id="PTHR44943">
    <property type="entry name" value="CELLULOSE SYNTHASE OPERON PROTEIN C"/>
    <property type="match status" value="1"/>
</dbReference>
<dbReference type="Pfam" id="PF07719">
    <property type="entry name" value="TPR_2"/>
    <property type="match status" value="1"/>
</dbReference>
<proteinExistence type="predicted"/>
<dbReference type="GO" id="GO:0016740">
    <property type="term" value="F:transferase activity"/>
    <property type="evidence" value="ECO:0007669"/>
    <property type="project" value="UniProtKB-KW"/>
</dbReference>